<evidence type="ECO:0008006" key="3">
    <source>
        <dbReference type="Google" id="ProtNLM"/>
    </source>
</evidence>
<dbReference type="EMBL" id="JAGTAR010000004">
    <property type="protein sequence ID" value="MBR8534702.1"/>
    <property type="molecule type" value="Genomic_DNA"/>
</dbReference>
<protein>
    <recommendedName>
        <fullName evidence="3">Lipoprotein</fullName>
    </recommendedName>
</protein>
<dbReference type="RefSeq" id="WP_212188609.1">
    <property type="nucleotide sequence ID" value="NZ_JAGTAR010000004.1"/>
</dbReference>
<reference evidence="1" key="2">
    <citation type="submission" date="2021-04" db="EMBL/GenBank/DDBJ databases">
        <authorList>
            <person name="Zhang T."/>
            <person name="Zhang Y."/>
            <person name="Lu D."/>
            <person name="Zuo D."/>
            <person name="Du Z."/>
        </authorList>
    </citation>
    <scope>NUCLEOTIDE SEQUENCE</scope>
    <source>
        <strain evidence="1">JR1</strain>
    </source>
</reference>
<dbReference type="PROSITE" id="PS51257">
    <property type="entry name" value="PROKAR_LIPOPROTEIN"/>
    <property type="match status" value="1"/>
</dbReference>
<evidence type="ECO:0000313" key="2">
    <source>
        <dbReference type="Proteomes" id="UP000679220"/>
    </source>
</evidence>
<sequence>MKSIIRIASFVVAATMLLTACNSKKAKKDKAPEIKKESVEKEVREFVYPLPTSFEVTEMLNRIEAAYILSLSNPVANVDKYLTEKAQAINLGIYSADLSYASTYRQQQETLDFMNASKTLVDKLDITPALNKELLEAIENNLDNKDELVNVITNSFYNTYEYLNKNDRGSVSLLVIAGSWVEALYIACHISEETFSNKEMVAIIMKQKDPLNKLMSMLEVHAADENIKSTMDDLKILHEIFNSVDEGSITMEQLDAIEKNVAVLREKYVS</sequence>
<accession>A0A941IXH7</accession>
<keyword evidence="2" id="KW-1185">Reference proteome</keyword>
<name>A0A941IXH7_9BACT</name>
<gene>
    <name evidence="1" type="ORF">KDU71_03955</name>
</gene>
<dbReference type="Proteomes" id="UP000679220">
    <property type="component" value="Unassembled WGS sequence"/>
</dbReference>
<evidence type="ECO:0000313" key="1">
    <source>
        <dbReference type="EMBL" id="MBR8534702.1"/>
    </source>
</evidence>
<reference evidence="1" key="1">
    <citation type="journal article" date="2018" name="Int. J. Syst. Evol. Microbiol.">
        <title>Carboxylicivirga sediminis sp. nov., isolated from coastal sediment.</title>
        <authorList>
            <person name="Wang F.Q."/>
            <person name="Ren L.H."/>
            <person name="Zou R.J."/>
            <person name="Sun Y.Z."/>
            <person name="Liu X.J."/>
            <person name="Jiang F."/>
            <person name="Liu L.J."/>
        </authorList>
    </citation>
    <scope>NUCLEOTIDE SEQUENCE</scope>
    <source>
        <strain evidence="1">JR1</strain>
    </source>
</reference>
<dbReference type="AlphaFoldDB" id="A0A941IXH7"/>
<organism evidence="1 2">
    <name type="scientific">Carboxylicivirga sediminis</name>
    <dbReference type="NCBI Taxonomy" id="2006564"/>
    <lineage>
        <taxon>Bacteria</taxon>
        <taxon>Pseudomonadati</taxon>
        <taxon>Bacteroidota</taxon>
        <taxon>Bacteroidia</taxon>
        <taxon>Marinilabiliales</taxon>
        <taxon>Marinilabiliaceae</taxon>
        <taxon>Carboxylicivirga</taxon>
    </lineage>
</organism>
<proteinExistence type="predicted"/>
<comment type="caution">
    <text evidence="1">The sequence shown here is derived from an EMBL/GenBank/DDBJ whole genome shotgun (WGS) entry which is preliminary data.</text>
</comment>